<organism evidence="2 3">
    <name type="scientific">Nocardia amikacinitolerans</name>
    <dbReference type="NCBI Taxonomy" id="756689"/>
    <lineage>
        <taxon>Bacteria</taxon>
        <taxon>Bacillati</taxon>
        <taxon>Actinomycetota</taxon>
        <taxon>Actinomycetes</taxon>
        <taxon>Mycobacteriales</taxon>
        <taxon>Nocardiaceae</taxon>
        <taxon>Nocardia</taxon>
    </lineage>
</organism>
<dbReference type="EMBL" id="OBEG01000002">
    <property type="protein sequence ID" value="SNY80422.1"/>
    <property type="molecule type" value="Genomic_DNA"/>
</dbReference>
<dbReference type="OrthoDB" id="88903at2"/>
<proteinExistence type="predicted"/>
<dbReference type="InterPro" id="IPR041664">
    <property type="entry name" value="AAA_16"/>
</dbReference>
<dbReference type="Pfam" id="PF13191">
    <property type="entry name" value="AAA_16"/>
    <property type="match status" value="1"/>
</dbReference>
<evidence type="ECO:0000313" key="2">
    <source>
        <dbReference type="EMBL" id="SNY80422.1"/>
    </source>
</evidence>
<feature type="domain" description="Orc1-like AAA ATPase" evidence="1">
    <location>
        <begin position="28"/>
        <end position="182"/>
    </location>
</feature>
<gene>
    <name evidence="2" type="ORF">SAMN04244553_1988</name>
</gene>
<evidence type="ECO:0000259" key="1">
    <source>
        <dbReference type="Pfam" id="PF13191"/>
    </source>
</evidence>
<dbReference type="Proteomes" id="UP000219565">
    <property type="component" value="Unassembled WGS sequence"/>
</dbReference>
<evidence type="ECO:0000313" key="3">
    <source>
        <dbReference type="Proteomes" id="UP000219565"/>
    </source>
</evidence>
<name>A0A285L6A6_9NOCA</name>
<sequence>MTSSHRHASLPASDNPYVGVGQEATGERFIGRLEMVRRVQGVWQRPGRPSNLRVLGHHRVGKTSLVRHALNTSTVPRAELLTVWLNVGNHVSGADLFRSMSRQVMERLDISVRRDPSAAELVESLHAINAAVQLSVDWYDLSEATKRFFATLTDAGYSALVVLDEFDRASTALTSLAEFQCLRTLASESQYSFGLITISRQHIESIEIDAMGGSILGGVVVVPEYVGMFTDTETDLMLARAAEVGVGLASVRSEIIDLAGRHPFLTEVLCNRLVALYRSDGEVDTSAAYLAEIHAFETQFRQLVHNINSETGGRGLVMLQRIAAGRPLDLPLIDLQHLRLMGIVFGKGSGTSLFSAEFGRFVLTHNRDGH</sequence>
<accession>A0A285L6A6</accession>
<keyword evidence="3" id="KW-1185">Reference proteome</keyword>
<dbReference type="SUPFAM" id="SSF52540">
    <property type="entry name" value="P-loop containing nucleoside triphosphate hydrolases"/>
    <property type="match status" value="1"/>
</dbReference>
<reference evidence="3" key="1">
    <citation type="submission" date="2017-09" db="EMBL/GenBank/DDBJ databases">
        <authorList>
            <person name="Varghese N."/>
            <person name="Submissions S."/>
        </authorList>
    </citation>
    <scope>NUCLEOTIDE SEQUENCE [LARGE SCALE GENOMIC DNA]</scope>
    <source>
        <strain evidence="3">DSM 45537</strain>
    </source>
</reference>
<dbReference type="AlphaFoldDB" id="A0A285L6A6"/>
<dbReference type="Gene3D" id="3.40.50.300">
    <property type="entry name" value="P-loop containing nucleotide triphosphate hydrolases"/>
    <property type="match status" value="1"/>
</dbReference>
<dbReference type="InterPro" id="IPR027417">
    <property type="entry name" value="P-loop_NTPase"/>
</dbReference>
<protein>
    <submittedName>
        <fullName evidence="2">AAA ATPase domain-containing protein</fullName>
    </submittedName>
</protein>